<accession>A0A564NU76</accession>
<dbReference type="SUPFAM" id="SSF49401">
    <property type="entry name" value="Bacterial adhesins"/>
    <property type="match status" value="1"/>
</dbReference>
<dbReference type="InterPro" id="IPR000259">
    <property type="entry name" value="Adhesion_dom_fimbrial"/>
</dbReference>
<dbReference type="InterPro" id="IPR036937">
    <property type="entry name" value="Adhesion_dom_fimbrial_sf"/>
</dbReference>
<proteinExistence type="predicted"/>
<protein>
    <recommendedName>
        <fullName evidence="2">Fimbrial-type adhesion domain-containing protein</fullName>
    </recommendedName>
</protein>
<feature type="domain" description="Fimbrial-type adhesion" evidence="2">
    <location>
        <begin position="204"/>
        <end position="356"/>
    </location>
</feature>
<dbReference type="Pfam" id="PF00419">
    <property type="entry name" value="Fimbrial"/>
    <property type="match status" value="1"/>
</dbReference>
<dbReference type="Gene3D" id="2.60.40.1090">
    <property type="entry name" value="Fimbrial-type adhesion domain"/>
    <property type="match status" value="1"/>
</dbReference>
<dbReference type="AlphaFoldDB" id="A0A564NU76"/>
<dbReference type="GO" id="GO:0009289">
    <property type="term" value="C:pilus"/>
    <property type="evidence" value="ECO:0007669"/>
    <property type="project" value="InterPro"/>
</dbReference>
<dbReference type="PANTHER" id="PTHR33420">
    <property type="entry name" value="FIMBRIAL SUBUNIT ELFA-RELATED"/>
    <property type="match status" value="1"/>
</dbReference>
<keyword evidence="1" id="KW-0732">Signal</keyword>
<dbReference type="InterPro" id="IPR050263">
    <property type="entry name" value="Bact_Fimbrial_Adh_Pro"/>
</dbReference>
<sequence length="357" mass="38577">MKYLLYLLALLLPGIGICATECHLAEGGKGGSMTINGGNTGSPLNFYSVYGDTSSTVHELDYFNPSLDHELWSYCDGGGNGDDFYMYTNNGADVIETDGRALFPTNVEGIYYAVKMFSTAGAGGYFPGTMGSWINVDPSETSDWKSQQVKATITLYQMSSFPGNVNNVTYLTPKDSRTLGQIRVGTADSDDNNPWSIKVTTDSFSVPISAATCSSVSGNDGTNNVDFGDVMYSSLREYYWQTKSLTLKLTGCTNTVWFRFKLASSKYVVDSQNDMLLTNTLTGSDAASGVGVSLEAGFPIQGTKSVFSPGLEIWTPTTTVSTARTYNYGFTATMKLSGETLKPGKFKAIGTFTIDYF</sequence>
<name>A0A564NU76_9ENTR</name>
<dbReference type="Proteomes" id="UP000318370">
    <property type="component" value="Unassembled WGS sequence"/>
</dbReference>
<organism evidence="3 4">
    <name type="scientific">Klebsiella spallanzanii</name>
    <dbReference type="NCBI Taxonomy" id="2587528"/>
    <lineage>
        <taxon>Bacteria</taxon>
        <taxon>Pseudomonadati</taxon>
        <taxon>Pseudomonadota</taxon>
        <taxon>Gammaproteobacteria</taxon>
        <taxon>Enterobacterales</taxon>
        <taxon>Enterobacteriaceae</taxon>
        <taxon>Klebsiella/Raoultella group</taxon>
        <taxon>Klebsiella</taxon>
    </lineage>
</organism>
<dbReference type="EMBL" id="CABGHF010000066">
    <property type="protein sequence ID" value="VUT09856.1"/>
    <property type="molecule type" value="Genomic_DNA"/>
</dbReference>
<evidence type="ECO:0000313" key="4">
    <source>
        <dbReference type="Proteomes" id="UP000318370"/>
    </source>
</evidence>
<dbReference type="RefSeq" id="WP_142464286.1">
    <property type="nucleotide sequence ID" value="NZ_CABGHF010000066.1"/>
</dbReference>
<gene>
    <name evidence="3" type="ORF">SB6408_02849</name>
</gene>
<reference evidence="3 4" key="1">
    <citation type="submission" date="2019-07" db="EMBL/GenBank/DDBJ databases">
        <authorList>
            <person name="Brisse S."/>
            <person name="Rodrigues C."/>
            <person name="Thorpe H."/>
        </authorList>
    </citation>
    <scope>NUCLEOTIDE SEQUENCE [LARGE SCALE GENOMIC DNA]</scope>
    <source>
        <strain evidence="3">SB6408</strain>
    </source>
</reference>
<feature type="signal peptide" evidence="1">
    <location>
        <begin position="1"/>
        <end position="19"/>
    </location>
</feature>
<dbReference type="GO" id="GO:0043709">
    <property type="term" value="P:cell adhesion involved in single-species biofilm formation"/>
    <property type="evidence" value="ECO:0007669"/>
    <property type="project" value="TreeGrafter"/>
</dbReference>
<dbReference type="PANTHER" id="PTHR33420:SF34">
    <property type="entry name" value="MINOR FIMBRIAL SUBUNIT"/>
    <property type="match status" value="1"/>
</dbReference>
<evidence type="ECO:0000313" key="3">
    <source>
        <dbReference type="EMBL" id="VUT09856.1"/>
    </source>
</evidence>
<feature type="chain" id="PRO_5022096629" description="Fimbrial-type adhesion domain-containing protein" evidence="1">
    <location>
        <begin position="20"/>
        <end position="357"/>
    </location>
</feature>
<evidence type="ECO:0000259" key="2">
    <source>
        <dbReference type="Pfam" id="PF00419"/>
    </source>
</evidence>
<evidence type="ECO:0000256" key="1">
    <source>
        <dbReference type="SAM" id="SignalP"/>
    </source>
</evidence>
<dbReference type="InterPro" id="IPR008966">
    <property type="entry name" value="Adhesion_dom_sf"/>
</dbReference>